<dbReference type="FunFam" id="1.10.10.10:FF:000138">
    <property type="entry name" value="Rrf2 family transcriptional regulator"/>
    <property type="match status" value="1"/>
</dbReference>
<dbReference type="PANTHER" id="PTHR33221">
    <property type="entry name" value="WINGED HELIX-TURN-HELIX TRANSCRIPTIONAL REGULATOR, RRF2 FAMILY"/>
    <property type="match status" value="1"/>
</dbReference>
<dbReference type="PROSITE" id="PS51197">
    <property type="entry name" value="HTH_RRF2_2"/>
    <property type="match status" value="1"/>
</dbReference>
<organism evidence="1 2">
    <name type="scientific">Paenibacillus apis</name>
    <dbReference type="NCBI Taxonomy" id="1792174"/>
    <lineage>
        <taxon>Bacteria</taxon>
        <taxon>Bacillati</taxon>
        <taxon>Bacillota</taxon>
        <taxon>Bacilli</taxon>
        <taxon>Bacillales</taxon>
        <taxon>Paenibacillaceae</taxon>
        <taxon>Paenibacillus</taxon>
    </lineage>
</organism>
<dbReference type="GO" id="GO:0003700">
    <property type="term" value="F:DNA-binding transcription factor activity"/>
    <property type="evidence" value="ECO:0007669"/>
    <property type="project" value="TreeGrafter"/>
</dbReference>
<evidence type="ECO:0000313" key="2">
    <source>
        <dbReference type="Proteomes" id="UP000678895"/>
    </source>
</evidence>
<reference evidence="1" key="1">
    <citation type="submission" date="2021-03" db="EMBL/GenBank/DDBJ databases">
        <title>Antimicrobial resistance genes in bacteria isolated from Japanese honey, and their potential for conferring macrolide and lincosamide resistance in the American foulbrood pathogen Paenibacillus larvae.</title>
        <authorList>
            <person name="Okamoto M."/>
            <person name="Kumagai M."/>
            <person name="Kanamori H."/>
            <person name="Takamatsu D."/>
        </authorList>
    </citation>
    <scope>NUCLEOTIDE SEQUENCE</scope>
    <source>
        <strain evidence="1">J41TS4</strain>
    </source>
</reference>
<gene>
    <name evidence="1" type="ORF">J41TS4_34850</name>
</gene>
<dbReference type="RefSeq" id="WP_301629015.1">
    <property type="nucleotide sequence ID" value="NZ_BORS01000012.1"/>
</dbReference>
<dbReference type="SUPFAM" id="SSF46785">
    <property type="entry name" value="Winged helix' DNA-binding domain"/>
    <property type="match status" value="1"/>
</dbReference>
<keyword evidence="2" id="KW-1185">Reference proteome</keyword>
<accession>A0A919Y326</accession>
<dbReference type="AlphaFoldDB" id="A0A919Y326"/>
<name>A0A919Y326_9BACL</name>
<dbReference type="InterPro" id="IPR036388">
    <property type="entry name" value="WH-like_DNA-bd_sf"/>
</dbReference>
<proteinExistence type="predicted"/>
<dbReference type="Gene3D" id="1.10.10.10">
    <property type="entry name" value="Winged helix-like DNA-binding domain superfamily/Winged helix DNA-binding domain"/>
    <property type="match status" value="1"/>
</dbReference>
<dbReference type="GO" id="GO:0005829">
    <property type="term" value="C:cytosol"/>
    <property type="evidence" value="ECO:0007669"/>
    <property type="project" value="TreeGrafter"/>
</dbReference>
<dbReference type="Pfam" id="PF02082">
    <property type="entry name" value="Rrf2"/>
    <property type="match status" value="1"/>
</dbReference>
<dbReference type="Proteomes" id="UP000678895">
    <property type="component" value="Unassembled WGS sequence"/>
</dbReference>
<dbReference type="EMBL" id="BORS01000012">
    <property type="protein sequence ID" value="GIO43727.1"/>
    <property type="molecule type" value="Genomic_DNA"/>
</dbReference>
<comment type="caution">
    <text evidence="1">The sequence shown here is derived from an EMBL/GenBank/DDBJ whole genome shotgun (WGS) entry which is preliminary data.</text>
</comment>
<sequence>MTISSRFAVAIHALSLLELNKDGVNTSDYIASSVNTNPVVIRRILGMLNKAGIVQVRPGVAGTRLARSASELTLLDIYRAVEVVEEDALFAIHEKPNPNCPVGKHIQESIEPVFSAAQHAMEQTLAKVSLEEIVGKLNHVACDNDQHAPEQIK</sequence>
<dbReference type="InterPro" id="IPR036390">
    <property type="entry name" value="WH_DNA-bd_sf"/>
</dbReference>
<dbReference type="PANTHER" id="PTHR33221:SF15">
    <property type="entry name" value="HTH-TYPE TRANSCRIPTIONAL REGULATOR YWGB-RELATED"/>
    <property type="match status" value="1"/>
</dbReference>
<evidence type="ECO:0000313" key="1">
    <source>
        <dbReference type="EMBL" id="GIO43727.1"/>
    </source>
</evidence>
<protein>
    <submittedName>
        <fullName evidence="1">Rrf2 family transcriptional regulator</fullName>
    </submittedName>
</protein>
<dbReference type="InterPro" id="IPR000944">
    <property type="entry name" value="Tscrpt_reg_Rrf2"/>
</dbReference>